<evidence type="ECO:0000256" key="1">
    <source>
        <dbReference type="ARBA" id="ARBA00004651"/>
    </source>
</evidence>
<feature type="transmembrane region" description="Helical" evidence="8">
    <location>
        <begin position="125"/>
        <end position="147"/>
    </location>
</feature>
<dbReference type="NCBIfam" id="TIGR00795">
    <property type="entry name" value="lctP"/>
    <property type="match status" value="1"/>
</dbReference>
<evidence type="ECO:0000256" key="5">
    <source>
        <dbReference type="ARBA" id="ARBA00022692"/>
    </source>
</evidence>
<feature type="transmembrane region" description="Helical" evidence="8">
    <location>
        <begin position="260"/>
        <end position="277"/>
    </location>
</feature>
<keyword evidence="7 8" id="KW-0472">Membrane</keyword>
<comment type="function">
    <text evidence="8">Uptake of L-lactate across the membrane. Can also transport D-lactate and glycolate.</text>
</comment>
<gene>
    <name evidence="9" type="ORF">DSM19430T_10020</name>
</gene>
<feature type="transmembrane region" description="Helical" evidence="8">
    <location>
        <begin position="6"/>
        <end position="24"/>
    </location>
</feature>
<feature type="transmembrane region" description="Helical" evidence="8">
    <location>
        <begin position="319"/>
        <end position="340"/>
    </location>
</feature>
<comment type="caution">
    <text evidence="8">Lacks conserved residue(s) required for the propagation of feature annotation.</text>
</comment>
<sequence length="559" mass="58769">MHAFLAFTPILVVFVLLVMMRWPAKHAMPVVWLYTGAMGIFLWGMDVTRVVASSLQGVFIAATILYIVFGAILMLNTLTFSGAVTTIRQGFMDISPDRRIQAIIVAFLFGAFIEGAAGFGTPAAIAAPLLVVLGFPAIAAVLMALIIQSTPVSFGAVGTPILLGVRTGLDAAPVHAMLGTEKFTDPAFMAYLLKIASNVAIFHGIIGTLIPTFLCIMLTRFFGQNKSWKEGLEAAPFAIFAGLCFTIPYMIVGVTLGPDFPSLIAPLFALPVVITAAKKGFLVPKRVWDFPPESQWGSDWMGSLKADSSEKNGKTKVSLLAAWVPYLIVALLLVLSRTWAPLKAFLTSPAVTINYSNILGTGLSTNAQMLYLPGTIFIVTVALTFFIQKMRSEDMVKAIGVSAKTMVGASVALGFAVPMVRIFINSGVNEAGLASMPLTLANGVSAIAGTAWPAFASIIGALGAFIAGSNTVSNMMFSLFQFGVADQIGAPATIIVALQAIGGAAGNMICVHNVVAACATVGLVGVEGKLIKFALIPMTYYVAFAGILGLIAVSMGLGF</sequence>
<dbReference type="PANTHER" id="PTHR30003:SF0">
    <property type="entry name" value="GLYCOLATE PERMEASE GLCA-RELATED"/>
    <property type="match status" value="1"/>
</dbReference>
<evidence type="ECO:0000256" key="4">
    <source>
        <dbReference type="ARBA" id="ARBA00022475"/>
    </source>
</evidence>
<evidence type="ECO:0000256" key="8">
    <source>
        <dbReference type="RuleBase" id="RU365092"/>
    </source>
</evidence>
<dbReference type="PANTHER" id="PTHR30003">
    <property type="entry name" value="L-LACTATE PERMEASE"/>
    <property type="match status" value="1"/>
</dbReference>
<proteinExistence type="inferred from homology"/>
<feature type="transmembrane region" description="Helical" evidence="8">
    <location>
        <begin position="444"/>
        <end position="467"/>
    </location>
</feature>
<comment type="similarity">
    <text evidence="2 8">Belongs to the lactate permease family.</text>
</comment>
<feature type="transmembrane region" description="Helical" evidence="8">
    <location>
        <begin position="538"/>
        <end position="557"/>
    </location>
</feature>
<accession>A0A7J0BRM7</accession>
<protein>
    <recommendedName>
        <fullName evidence="8">L-lactate permease</fullName>
    </recommendedName>
</protein>
<keyword evidence="4 8" id="KW-1003">Cell membrane</keyword>
<feature type="transmembrane region" description="Helical" evidence="8">
    <location>
        <begin position="234"/>
        <end position="254"/>
    </location>
</feature>
<dbReference type="EMBL" id="BLVP01000005">
    <property type="protein sequence ID" value="GFM36318.1"/>
    <property type="molecule type" value="Genomic_DNA"/>
</dbReference>
<evidence type="ECO:0000313" key="9">
    <source>
        <dbReference type="EMBL" id="GFM36318.1"/>
    </source>
</evidence>
<feature type="transmembrane region" description="Helical" evidence="8">
    <location>
        <begin position="369"/>
        <end position="387"/>
    </location>
</feature>
<feature type="transmembrane region" description="Helical" evidence="8">
    <location>
        <begin position="399"/>
        <end position="424"/>
    </location>
</feature>
<keyword evidence="6 8" id="KW-1133">Transmembrane helix</keyword>
<evidence type="ECO:0000313" key="10">
    <source>
        <dbReference type="Proteomes" id="UP000503820"/>
    </source>
</evidence>
<comment type="caution">
    <text evidence="9">The sequence shown here is derived from an EMBL/GenBank/DDBJ whole genome shotgun (WGS) entry which is preliminary data.</text>
</comment>
<feature type="transmembrane region" description="Helical" evidence="8">
    <location>
        <begin position="31"/>
        <end position="52"/>
    </location>
</feature>
<evidence type="ECO:0000256" key="3">
    <source>
        <dbReference type="ARBA" id="ARBA00022448"/>
    </source>
</evidence>
<dbReference type="GO" id="GO:0005886">
    <property type="term" value="C:plasma membrane"/>
    <property type="evidence" value="ECO:0007669"/>
    <property type="project" value="UniProtKB-SubCell"/>
</dbReference>
<dbReference type="AlphaFoldDB" id="A0A7J0BRM7"/>
<evidence type="ECO:0000256" key="2">
    <source>
        <dbReference type="ARBA" id="ARBA00010100"/>
    </source>
</evidence>
<evidence type="ECO:0000256" key="6">
    <source>
        <dbReference type="ARBA" id="ARBA00022989"/>
    </source>
</evidence>
<feature type="transmembrane region" description="Helical" evidence="8">
    <location>
        <begin position="58"/>
        <end position="79"/>
    </location>
</feature>
<dbReference type="RefSeq" id="WP_174409001.1">
    <property type="nucleotide sequence ID" value="NZ_BLVP01000005.1"/>
</dbReference>
<name>A0A7J0BRM7_9BACT</name>
<dbReference type="GO" id="GO:0015129">
    <property type="term" value="F:lactate transmembrane transporter activity"/>
    <property type="evidence" value="ECO:0007669"/>
    <property type="project" value="UniProtKB-UniRule"/>
</dbReference>
<feature type="transmembrane region" description="Helical" evidence="8">
    <location>
        <begin position="100"/>
        <end position="119"/>
    </location>
</feature>
<feature type="transmembrane region" description="Helical" evidence="8">
    <location>
        <begin position="479"/>
        <end position="498"/>
    </location>
</feature>
<evidence type="ECO:0000256" key="7">
    <source>
        <dbReference type="ARBA" id="ARBA00023136"/>
    </source>
</evidence>
<keyword evidence="5 8" id="KW-0812">Transmembrane</keyword>
<keyword evidence="10" id="KW-1185">Reference proteome</keyword>
<organism evidence="9 10">
    <name type="scientific">Desulfovibrio psychrotolerans</name>
    <dbReference type="NCBI Taxonomy" id="415242"/>
    <lineage>
        <taxon>Bacteria</taxon>
        <taxon>Pseudomonadati</taxon>
        <taxon>Thermodesulfobacteriota</taxon>
        <taxon>Desulfovibrionia</taxon>
        <taxon>Desulfovibrionales</taxon>
        <taxon>Desulfovibrionaceae</taxon>
        <taxon>Desulfovibrio</taxon>
    </lineage>
</organism>
<reference evidence="9 10" key="1">
    <citation type="submission" date="2020-05" db="EMBL/GenBank/DDBJ databases">
        <title>Draft genome sequence of Desulfovibrio psychrotolerans JS1T.</title>
        <authorList>
            <person name="Ueno A."/>
            <person name="Tamazawa S."/>
            <person name="Tamamura S."/>
            <person name="Murakami T."/>
            <person name="Kiyama T."/>
            <person name="Inomata H."/>
            <person name="Amano Y."/>
            <person name="Miyakawa K."/>
            <person name="Tamaki H."/>
            <person name="Naganuma T."/>
            <person name="Kaneko K."/>
        </authorList>
    </citation>
    <scope>NUCLEOTIDE SEQUENCE [LARGE SCALE GENOMIC DNA]</scope>
    <source>
        <strain evidence="9 10">JS1</strain>
    </source>
</reference>
<comment type="subcellular location">
    <subcellularLocation>
        <location evidence="1 8">Cell membrane</location>
        <topology evidence="1 8">Multi-pass membrane protein</topology>
    </subcellularLocation>
</comment>
<feature type="transmembrane region" description="Helical" evidence="8">
    <location>
        <begin position="504"/>
        <end position="526"/>
    </location>
</feature>
<keyword evidence="3 8" id="KW-0813">Transport</keyword>
<dbReference type="Proteomes" id="UP000503820">
    <property type="component" value="Unassembled WGS sequence"/>
</dbReference>
<dbReference type="GO" id="GO:0015295">
    <property type="term" value="F:solute:proton symporter activity"/>
    <property type="evidence" value="ECO:0007669"/>
    <property type="project" value="TreeGrafter"/>
</dbReference>
<dbReference type="Pfam" id="PF02652">
    <property type="entry name" value="Lactate_perm"/>
    <property type="match status" value="1"/>
</dbReference>
<feature type="transmembrane region" description="Helical" evidence="8">
    <location>
        <begin position="195"/>
        <end position="222"/>
    </location>
</feature>
<dbReference type="InterPro" id="IPR003804">
    <property type="entry name" value="Lactate_perm"/>
</dbReference>